<sequence>MYLRILQLSCLCFFLECIPAFAQNQMGEGFFSPKTDVVETLYLYGNFNKDGVNRKVLDSITFSKRYANHVDAIGYAPKNFRPFHEKLDYGLFILRVKRLGRDYHEIIINEETNETVYVSAWQGSFMGWGEFFLNCHSVEFKDKNQKVFDDPMIKSAGRVVAPGNFKPRYIMGDWMEVEILDDNYNTVKGKGWIRWKKDGKILIHYNLFA</sequence>
<feature type="chain" id="PRO_5016777864" evidence="1">
    <location>
        <begin position="23"/>
        <end position="209"/>
    </location>
</feature>
<comment type="caution">
    <text evidence="2">The sequence shown here is derived from an EMBL/GenBank/DDBJ whole genome shotgun (WGS) entry which is preliminary data.</text>
</comment>
<dbReference type="EMBL" id="QRAO01000002">
    <property type="protein sequence ID" value="RDK86986.1"/>
    <property type="molecule type" value="Genomic_DNA"/>
</dbReference>
<keyword evidence="3" id="KW-1185">Reference proteome</keyword>
<accession>A0A370QF34</accession>
<proteinExistence type="predicted"/>
<evidence type="ECO:0000313" key="2">
    <source>
        <dbReference type="EMBL" id="RDK86986.1"/>
    </source>
</evidence>
<protein>
    <submittedName>
        <fullName evidence="2">Uncharacterized protein</fullName>
    </submittedName>
</protein>
<reference evidence="2 3" key="1">
    <citation type="submission" date="2018-07" db="EMBL/GenBank/DDBJ databases">
        <title>Genomic Encyclopedia of Type Strains, Phase IV (KMG-IV): sequencing the most valuable type-strain genomes for metagenomic binning, comparative biology and taxonomic classification.</title>
        <authorList>
            <person name="Goeker M."/>
        </authorList>
    </citation>
    <scope>NUCLEOTIDE SEQUENCE [LARGE SCALE GENOMIC DNA]</scope>
    <source>
        <strain evidence="2 3">DSM 101478</strain>
    </source>
</reference>
<feature type="signal peptide" evidence="1">
    <location>
        <begin position="1"/>
        <end position="22"/>
    </location>
</feature>
<name>A0A370QF34_9FLAO</name>
<dbReference type="AlphaFoldDB" id="A0A370QF34"/>
<gene>
    <name evidence="2" type="ORF">C8D94_102164</name>
</gene>
<dbReference type="OrthoDB" id="1435846at2"/>
<evidence type="ECO:0000313" key="3">
    <source>
        <dbReference type="Proteomes" id="UP000255317"/>
    </source>
</evidence>
<keyword evidence="1" id="KW-0732">Signal</keyword>
<dbReference type="Proteomes" id="UP000255317">
    <property type="component" value="Unassembled WGS sequence"/>
</dbReference>
<organism evidence="2 3">
    <name type="scientific">Marinirhabdus gelatinilytica</name>
    <dbReference type="NCBI Taxonomy" id="1703343"/>
    <lineage>
        <taxon>Bacteria</taxon>
        <taxon>Pseudomonadati</taxon>
        <taxon>Bacteroidota</taxon>
        <taxon>Flavobacteriia</taxon>
        <taxon>Flavobacteriales</taxon>
        <taxon>Flavobacteriaceae</taxon>
    </lineage>
</organism>
<evidence type="ECO:0000256" key="1">
    <source>
        <dbReference type="SAM" id="SignalP"/>
    </source>
</evidence>